<dbReference type="Proteomes" id="UP000053647">
    <property type="component" value="Unassembled WGS sequence"/>
</dbReference>
<dbReference type="Gene3D" id="1.25.40.10">
    <property type="entry name" value="Tetratricopeptide repeat domain"/>
    <property type="match status" value="1"/>
</dbReference>
<dbReference type="OrthoDB" id="185373at2759"/>
<proteinExistence type="predicted"/>
<sequence>MPYPKTHPNASVFEDMSDDYTSLSTFGAHVSTPLTSSEALASLVSSDDFRAAETLRKEMVVHHVPIPHDSVYLRAALHAITERRPKGTPKERLERFEAWLSLAPERHEKWDSFYDIRERIFRAMDHLNLALVHRFGLVLASKGYYSGNAAMQVVATLARYARPLLVQNYLWELEDRARDYYSRRDRSLPADRFVAVYNLAARTQAIAGKAEAALQLLSIARSRGVQMSEFTLNIVAKHAPDRQHTIGHIRNIHPSWSMSDMVSPDAHVSEATSSEHANETMVLAARLRYLRNAFRSPSPPSPYVLHNFITSYQALGRTRTRTHTHSTTHPGTRIRTRALTFLRALAYRHSPKSASTWAFTEMLHHRQRKEPVHTLLVFFQHFHLVGIPRKTVLSHIRGPRCQEERKNGVQRLCVPPYPMEEKLWPSAYHTAVVWDALVSLSTKTERKRLYSLLLALAEQSKQRESEASQSRDRVTLQLPQNTYDAAHFSPFVSSWARQDPGKALAVLRDMAGLGIEPGVVQWSIVARGYAQHGDPVIALRILDQLEVVEMDQIKRGAEDAPRRPSDVLLGTYTNVLRGLVIAGDVERAREAEKRLVERLGYRAGDRPATDVSIGLLRALEARLVQ</sequence>
<dbReference type="AlphaFoldDB" id="A0A0C9UA53"/>
<evidence type="ECO:0000313" key="2">
    <source>
        <dbReference type="Proteomes" id="UP000053647"/>
    </source>
</evidence>
<protein>
    <recommendedName>
        <fullName evidence="3">Pentatricopeptide repeat-containing protein</fullName>
    </recommendedName>
</protein>
<dbReference type="HOGENOM" id="CLU_017541_0_0_1"/>
<name>A0A0C9UA53_PAXIN</name>
<dbReference type="EMBL" id="KN819335">
    <property type="protein sequence ID" value="KIJ15866.1"/>
    <property type="molecule type" value="Genomic_DNA"/>
</dbReference>
<reference evidence="2" key="2">
    <citation type="submission" date="2015-01" db="EMBL/GenBank/DDBJ databases">
        <title>Evolutionary Origins and Diversification of the Mycorrhizal Mutualists.</title>
        <authorList>
            <consortium name="DOE Joint Genome Institute"/>
            <consortium name="Mycorrhizal Genomics Consortium"/>
            <person name="Kohler A."/>
            <person name="Kuo A."/>
            <person name="Nagy L.G."/>
            <person name="Floudas D."/>
            <person name="Copeland A."/>
            <person name="Barry K.W."/>
            <person name="Cichocki N."/>
            <person name="Veneault-Fourrey C."/>
            <person name="LaButti K."/>
            <person name="Lindquist E.A."/>
            <person name="Lipzen A."/>
            <person name="Lundell T."/>
            <person name="Morin E."/>
            <person name="Murat C."/>
            <person name="Riley R."/>
            <person name="Ohm R."/>
            <person name="Sun H."/>
            <person name="Tunlid A."/>
            <person name="Henrissat B."/>
            <person name="Grigoriev I.V."/>
            <person name="Hibbett D.S."/>
            <person name="Martin F."/>
        </authorList>
    </citation>
    <scope>NUCLEOTIDE SEQUENCE [LARGE SCALE GENOMIC DNA]</scope>
    <source>
        <strain evidence="2">ATCC 200175</strain>
    </source>
</reference>
<accession>A0A0C9UA53</accession>
<dbReference type="InterPro" id="IPR002885">
    <property type="entry name" value="PPR_rpt"/>
</dbReference>
<keyword evidence="2" id="KW-1185">Reference proteome</keyword>
<reference evidence="1 2" key="1">
    <citation type="submission" date="2014-06" db="EMBL/GenBank/DDBJ databases">
        <authorList>
            <consortium name="DOE Joint Genome Institute"/>
            <person name="Kuo A."/>
            <person name="Kohler A."/>
            <person name="Nagy L.G."/>
            <person name="Floudas D."/>
            <person name="Copeland A."/>
            <person name="Barry K.W."/>
            <person name="Cichocki N."/>
            <person name="Veneault-Fourrey C."/>
            <person name="LaButti K."/>
            <person name="Lindquist E.A."/>
            <person name="Lipzen A."/>
            <person name="Lundell T."/>
            <person name="Morin E."/>
            <person name="Murat C."/>
            <person name="Sun H."/>
            <person name="Tunlid A."/>
            <person name="Henrissat B."/>
            <person name="Grigoriev I.V."/>
            <person name="Hibbett D.S."/>
            <person name="Martin F."/>
            <person name="Nordberg H.P."/>
            <person name="Cantor M.N."/>
            <person name="Hua S.X."/>
        </authorList>
    </citation>
    <scope>NUCLEOTIDE SEQUENCE [LARGE SCALE GENOMIC DNA]</scope>
    <source>
        <strain evidence="1 2">ATCC 200175</strain>
    </source>
</reference>
<evidence type="ECO:0008006" key="3">
    <source>
        <dbReference type="Google" id="ProtNLM"/>
    </source>
</evidence>
<dbReference type="Pfam" id="PF01535">
    <property type="entry name" value="PPR"/>
    <property type="match status" value="1"/>
</dbReference>
<dbReference type="InterPro" id="IPR011990">
    <property type="entry name" value="TPR-like_helical_dom_sf"/>
</dbReference>
<gene>
    <name evidence="1" type="ORF">PAXINDRAFT_76495</name>
</gene>
<organism evidence="1 2">
    <name type="scientific">Paxillus involutus ATCC 200175</name>
    <dbReference type="NCBI Taxonomy" id="664439"/>
    <lineage>
        <taxon>Eukaryota</taxon>
        <taxon>Fungi</taxon>
        <taxon>Dikarya</taxon>
        <taxon>Basidiomycota</taxon>
        <taxon>Agaricomycotina</taxon>
        <taxon>Agaricomycetes</taxon>
        <taxon>Agaricomycetidae</taxon>
        <taxon>Boletales</taxon>
        <taxon>Paxilineae</taxon>
        <taxon>Paxillaceae</taxon>
        <taxon>Paxillus</taxon>
    </lineage>
</organism>
<evidence type="ECO:0000313" key="1">
    <source>
        <dbReference type="EMBL" id="KIJ15866.1"/>
    </source>
</evidence>